<evidence type="ECO:0000256" key="1">
    <source>
        <dbReference type="SAM" id="SignalP"/>
    </source>
</evidence>
<keyword evidence="1" id="KW-0732">Signal</keyword>
<proteinExistence type="predicted"/>
<dbReference type="EMBL" id="GGFL01011737">
    <property type="protein sequence ID" value="MBW75915.1"/>
    <property type="molecule type" value="Transcribed_RNA"/>
</dbReference>
<name>A0A2M4DEG5_ANODA</name>
<evidence type="ECO:0000313" key="2">
    <source>
        <dbReference type="EMBL" id="MBW75915.1"/>
    </source>
</evidence>
<feature type="signal peptide" evidence="1">
    <location>
        <begin position="1"/>
        <end position="29"/>
    </location>
</feature>
<sequence length="72" mass="7774">MSNQYKCFERKSVFIVVVSIFLISAGTSGSRQPNTTPPCASIYIHVVNLKAVPSSIPEDADEKTCDAVVSII</sequence>
<feature type="chain" id="PRO_5014992830" evidence="1">
    <location>
        <begin position="30"/>
        <end position="72"/>
    </location>
</feature>
<protein>
    <submittedName>
        <fullName evidence="2">Putative secreted protein</fullName>
    </submittedName>
</protein>
<reference evidence="2" key="1">
    <citation type="submission" date="2018-01" db="EMBL/GenBank/DDBJ databases">
        <title>An insight into the sialome of Amazonian anophelines.</title>
        <authorList>
            <person name="Ribeiro J.M."/>
            <person name="Scarpassa V."/>
            <person name="Calvo E."/>
        </authorList>
    </citation>
    <scope>NUCLEOTIDE SEQUENCE</scope>
</reference>
<accession>A0A2M4DEG5</accession>
<organism evidence="2">
    <name type="scientific">Anopheles darlingi</name>
    <name type="common">Mosquito</name>
    <dbReference type="NCBI Taxonomy" id="43151"/>
    <lineage>
        <taxon>Eukaryota</taxon>
        <taxon>Metazoa</taxon>
        <taxon>Ecdysozoa</taxon>
        <taxon>Arthropoda</taxon>
        <taxon>Hexapoda</taxon>
        <taxon>Insecta</taxon>
        <taxon>Pterygota</taxon>
        <taxon>Neoptera</taxon>
        <taxon>Endopterygota</taxon>
        <taxon>Diptera</taxon>
        <taxon>Nematocera</taxon>
        <taxon>Culicoidea</taxon>
        <taxon>Culicidae</taxon>
        <taxon>Anophelinae</taxon>
        <taxon>Anopheles</taxon>
    </lineage>
</organism>
<dbReference type="AlphaFoldDB" id="A0A2M4DEG5"/>